<name>A0AA97FIL2_9MICO</name>
<dbReference type="Proteomes" id="UP001305498">
    <property type="component" value="Chromosome"/>
</dbReference>
<dbReference type="EMBL" id="CP118157">
    <property type="protein sequence ID" value="WOF23284.1"/>
    <property type="molecule type" value="Genomic_DNA"/>
</dbReference>
<dbReference type="InterPro" id="IPR050766">
    <property type="entry name" value="Bact_Lucif_Oxidored"/>
</dbReference>
<dbReference type="InterPro" id="IPR011251">
    <property type="entry name" value="Luciferase-like_dom"/>
</dbReference>
<evidence type="ECO:0000313" key="3">
    <source>
        <dbReference type="Proteomes" id="UP001305498"/>
    </source>
</evidence>
<evidence type="ECO:0000259" key="1">
    <source>
        <dbReference type="Pfam" id="PF00296"/>
    </source>
</evidence>
<dbReference type="AlphaFoldDB" id="A0AA97FIL2"/>
<sequence length="363" mass="38711">MTATAGTSSRATPPETGSGVLAGKRLGFLLHLDSDADPATSYRQAIELFRFAEEAGYDSGWVIQRHFRQGNEHVSSPLVLLAAIAQHTSRIRLGTGVLVLPLEDPLKVAEDAATLDVLAGGRLELGIGSGPFPGAWEAFGRDLDERPALWETSVSRLHEVLEGAPLNGLGERLHPPGAGVRGRLWQAISSAPDVAFAQARTAGAAGDGLQLSRATDWNRHQSPDAQAALVDAYRQALPAGVAPRVLVSRAVYPDASRAQALSRLVDGARRWQSWFGALGRDEAARVSPEEYLVRDHTRFGEAEAIAEGLAHDAGVVAATELLVSFPPASPSIREHRRLLEATAHDLAPLLGWRPASGDEKEDA</sequence>
<dbReference type="KEGG" id="mbet:N8K70_01030"/>
<proteinExistence type="predicted"/>
<dbReference type="GO" id="GO:0016705">
    <property type="term" value="F:oxidoreductase activity, acting on paired donors, with incorporation or reduction of molecular oxygen"/>
    <property type="evidence" value="ECO:0007669"/>
    <property type="project" value="InterPro"/>
</dbReference>
<keyword evidence="3" id="KW-1185">Reference proteome</keyword>
<gene>
    <name evidence="2" type="ORF">N8K70_01030</name>
</gene>
<feature type="domain" description="Luciferase-like" evidence="1">
    <location>
        <begin position="33"/>
        <end position="278"/>
    </location>
</feature>
<dbReference type="PANTHER" id="PTHR30137:SF15">
    <property type="entry name" value="BLL6902 PROTEIN"/>
    <property type="match status" value="1"/>
</dbReference>
<dbReference type="PANTHER" id="PTHR30137">
    <property type="entry name" value="LUCIFERASE-LIKE MONOOXYGENASE"/>
    <property type="match status" value="1"/>
</dbReference>
<protein>
    <submittedName>
        <fullName evidence="2">LLM class flavin-dependent oxidoreductase</fullName>
    </submittedName>
</protein>
<accession>A0AA97FIL2</accession>
<dbReference type="Gene3D" id="3.20.20.30">
    <property type="entry name" value="Luciferase-like domain"/>
    <property type="match status" value="1"/>
</dbReference>
<dbReference type="InterPro" id="IPR036661">
    <property type="entry name" value="Luciferase-like_sf"/>
</dbReference>
<reference evidence="2 3" key="1">
    <citation type="submission" date="2023-02" db="EMBL/GenBank/DDBJ databases">
        <title>Microbacterium betulae sp. nov., isolated from birch wood.</title>
        <authorList>
            <person name="Pasciak M."/>
            <person name="Pawlik K.J."/>
            <person name="Martynowski D."/>
            <person name="Laczmanski L."/>
            <person name="Ciekot J."/>
            <person name="Szponar B."/>
            <person name="Wojcik-Fatla A."/>
            <person name="Mackiewicz B."/>
            <person name="Farian E."/>
            <person name="Cholewa G."/>
            <person name="Cholewa A."/>
            <person name="Dutkiewicz J."/>
        </authorList>
    </citation>
    <scope>NUCLEOTIDE SEQUENCE [LARGE SCALE GENOMIC DNA]</scope>
    <source>
        <strain evidence="2 3">AB</strain>
    </source>
</reference>
<evidence type="ECO:0000313" key="2">
    <source>
        <dbReference type="EMBL" id="WOF23284.1"/>
    </source>
</evidence>
<dbReference type="GO" id="GO:0005829">
    <property type="term" value="C:cytosol"/>
    <property type="evidence" value="ECO:0007669"/>
    <property type="project" value="TreeGrafter"/>
</dbReference>
<organism evidence="2 3">
    <name type="scientific">Microbacterium betulae</name>
    <dbReference type="NCBI Taxonomy" id="2981139"/>
    <lineage>
        <taxon>Bacteria</taxon>
        <taxon>Bacillati</taxon>
        <taxon>Actinomycetota</taxon>
        <taxon>Actinomycetes</taxon>
        <taxon>Micrococcales</taxon>
        <taxon>Microbacteriaceae</taxon>
        <taxon>Microbacterium</taxon>
    </lineage>
</organism>
<dbReference type="RefSeq" id="WP_317139755.1">
    <property type="nucleotide sequence ID" value="NZ_CP118157.1"/>
</dbReference>
<dbReference type="Pfam" id="PF00296">
    <property type="entry name" value="Bac_luciferase"/>
    <property type="match status" value="1"/>
</dbReference>
<dbReference type="SUPFAM" id="SSF51679">
    <property type="entry name" value="Bacterial luciferase-like"/>
    <property type="match status" value="1"/>
</dbReference>